<dbReference type="InterPro" id="IPR032708">
    <property type="entry name" value="McjB_C"/>
</dbReference>
<dbReference type="RefSeq" id="WP_199889819.1">
    <property type="nucleotide sequence ID" value="NZ_BMSZ01000030.1"/>
</dbReference>
<dbReference type="EMBL" id="BMSZ01000030">
    <property type="protein sequence ID" value="GGS82004.1"/>
    <property type="molecule type" value="Genomic_DNA"/>
</dbReference>
<feature type="compositionally biased region" description="Gly residues" evidence="1">
    <location>
        <begin position="148"/>
        <end position="165"/>
    </location>
</feature>
<protein>
    <recommendedName>
        <fullName evidence="2">Microcin J25-processing protein McjB C-terminal domain-containing protein</fullName>
    </recommendedName>
</protein>
<evidence type="ECO:0000313" key="4">
    <source>
        <dbReference type="Proteomes" id="UP000659767"/>
    </source>
</evidence>
<sequence>MTTEMTMPRRGAGAGGIRLRTAIAAAFVLARLKPGRLRRTLARCARGARPATYAETSEVLDAVIATSRRCASRYGCLPRSVAVALACRMSGVWPDWCAGVWATPPFSPHAWVQAEGRTVGEQAEAADLRPLMVVTVREGVQGERGDGDVGGGGAGGPGPGSGEIT</sequence>
<organism evidence="3 4">
    <name type="scientific">Streptomyces badius</name>
    <dbReference type="NCBI Taxonomy" id="1941"/>
    <lineage>
        <taxon>Bacteria</taxon>
        <taxon>Bacillati</taxon>
        <taxon>Actinomycetota</taxon>
        <taxon>Actinomycetes</taxon>
        <taxon>Kitasatosporales</taxon>
        <taxon>Streptomycetaceae</taxon>
        <taxon>Streptomyces</taxon>
    </lineage>
</organism>
<feature type="domain" description="Microcin J25-processing protein McjB C-terminal" evidence="2">
    <location>
        <begin position="22"/>
        <end position="132"/>
    </location>
</feature>
<evidence type="ECO:0000256" key="1">
    <source>
        <dbReference type="SAM" id="MobiDB-lite"/>
    </source>
</evidence>
<proteinExistence type="predicted"/>
<comment type="caution">
    <text evidence="3">The sequence shown here is derived from an EMBL/GenBank/DDBJ whole genome shotgun (WGS) entry which is preliminary data.</text>
</comment>
<dbReference type="Proteomes" id="UP000659767">
    <property type="component" value="Unassembled WGS sequence"/>
</dbReference>
<evidence type="ECO:0000313" key="3">
    <source>
        <dbReference type="EMBL" id="GGS82004.1"/>
    </source>
</evidence>
<dbReference type="Pfam" id="PF13471">
    <property type="entry name" value="Transglut_core3"/>
    <property type="match status" value="1"/>
</dbReference>
<keyword evidence="4" id="KW-1185">Reference proteome</keyword>
<evidence type="ECO:0000259" key="2">
    <source>
        <dbReference type="Pfam" id="PF13471"/>
    </source>
</evidence>
<reference evidence="4" key="1">
    <citation type="journal article" date="2019" name="Int. J. Syst. Evol. Microbiol.">
        <title>The Global Catalogue of Microorganisms (GCM) 10K type strain sequencing project: providing services to taxonomists for standard genome sequencing and annotation.</title>
        <authorList>
            <consortium name="The Broad Institute Genomics Platform"/>
            <consortium name="The Broad Institute Genome Sequencing Center for Infectious Disease"/>
            <person name="Wu L."/>
            <person name="Ma J."/>
        </authorList>
    </citation>
    <scope>NUCLEOTIDE SEQUENCE [LARGE SCALE GENOMIC DNA]</scope>
    <source>
        <strain evidence="4">JCM 4350</strain>
    </source>
</reference>
<feature type="region of interest" description="Disordered" evidence="1">
    <location>
        <begin position="141"/>
        <end position="165"/>
    </location>
</feature>
<accession>A0ABQ2TP15</accession>
<dbReference type="InterPro" id="IPR053521">
    <property type="entry name" value="McjB-like"/>
</dbReference>
<gene>
    <name evidence="3" type="ORF">GCM10010253_65790</name>
</gene>
<name>A0ABQ2TP15_STRBA</name>
<dbReference type="NCBIfam" id="NF033537">
    <property type="entry name" value="lasso_biosyn_B2"/>
    <property type="match status" value="1"/>
</dbReference>